<keyword evidence="7" id="KW-0547">Nucleotide-binding</keyword>
<feature type="domain" description="HAMP" evidence="14">
    <location>
        <begin position="212"/>
        <end position="264"/>
    </location>
</feature>
<reference evidence="15 16" key="1">
    <citation type="submission" date="2016-10" db="EMBL/GenBank/DDBJ databases">
        <authorList>
            <person name="de Groot N.N."/>
        </authorList>
    </citation>
    <scope>NUCLEOTIDE SEQUENCE [LARGE SCALE GENOMIC DNA]</scope>
    <source>
        <strain evidence="15 16">DSM 2895</strain>
    </source>
</reference>
<dbReference type="GO" id="GO:0005886">
    <property type="term" value="C:plasma membrane"/>
    <property type="evidence" value="ECO:0007669"/>
    <property type="project" value="UniProtKB-SubCell"/>
</dbReference>
<evidence type="ECO:0000256" key="8">
    <source>
        <dbReference type="ARBA" id="ARBA00022777"/>
    </source>
</evidence>
<dbReference type="FunFam" id="3.30.565.10:FF:000023">
    <property type="entry name" value="PAS domain-containing sensor histidine kinase"/>
    <property type="match status" value="1"/>
</dbReference>
<dbReference type="Gene3D" id="1.10.287.130">
    <property type="match status" value="1"/>
</dbReference>
<gene>
    <name evidence="15" type="ORF">SAMN04487909_101443</name>
</gene>
<evidence type="ECO:0000313" key="16">
    <source>
        <dbReference type="Proteomes" id="UP000182836"/>
    </source>
</evidence>
<dbReference type="EMBL" id="FNED01000001">
    <property type="protein sequence ID" value="SDI07208.1"/>
    <property type="molecule type" value="Genomic_DNA"/>
</dbReference>
<evidence type="ECO:0000259" key="14">
    <source>
        <dbReference type="PROSITE" id="PS50885"/>
    </source>
</evidence>
<evidence type="ECO:0000256" key="4">
    <source>
        <dbReference type="ARBA" id="ARBA00022475"/>
    </source>
</evidence>
<dbReference type="Pfam" id="PF00512">
    <property type="entry name" value="HisKA"/>
    <property type="match status" value="1"/>
</dbReference>
<dbReference type="SMART" id="SM00388">
    <property type="entry name" value="HisKA"/>
    <property type="match status" value="1"/>
</dbReference>
<dbReference type="PROSITE" id="PS50109">
    <property type="entry name" value="HIS_KIN"/>
    <property type="match status" value="1"/>
</dbReference>
<keyword evidence="10" id="KW-0902">Two-component regulatory system</keyword>
<dbReference type="Pfam" id="PF02518">
    <property type="entry name" value="HATPase_c"/>
    <property type="match status" value="1"/>
</dbReference>
<feature type="transmembrane region" description="Helical" evidence="12">
    <location>
        <begin position="12"/>
        <end position="34"/>
    </location>
</feature>
<dbReference type="SMART" id="SM00304">
    <property type="entry name" value="HAMP"/>
    <property type="match status" value="1"/>
</dbReference>
<evidence type="ECO:0000259" key="13">
    <source>
        <dbReference type="PROSITE" id="PS50109"/>
    </source>
</evidence>
<dbReference type="InterPro" id="IPR003661">
    <property type="entry name" value="HisK_dim/P_dom"/>
</dbReference>
<dbReference type="Proteomes" id="UP000182836">
    <property type="component" value="Unassembled WGS sequence"/>
</dbReference>
<comment type="catalytic activity">
    <reaction evidence="1">
        <text>ATP + protein L-histidine = ADP + protein N-phospho-L-histidine.</text>
        <dbReference type="EC" id="2.7.13.3"/>
    </reaction>
</comment>
<evidence type="ECO:0000313" key="15">
    <source>
        <dbReference type="EMBL" id="SDI07208.1"/>
    </source>
</evidence>
<dbReference type="CDD" id="cd00082">
    <property type="entry name" value="HisKA"/>
    <property type="match status" value="1"/>
</dbReference>
<dbReference type="InterPro" id="IPR003660">
    <property type="entry name" value="HAMP_dom"/>
</dbReference>
<dbReference type="InterPro" id="IPR004358">
    <property type="entry name" value="Sig_transdc_His_kin-like_C"/>
</dbReference>
<organism evidence="15 16">
    <name type="scientific">Aneurinibacillus migulanus</name>
    <name type="common">Bacillus migulanus</name>
    <dbReference type="NCBI Taxonomy" id="47500"/>
    <lineage>
        <taxon>Bacteria</taxon>
        <taxon>Bacillati</taxon>
        <taxon>Bacillota</taxon>
        <taxon>Bacilli</taxon>
        <taxon>Bacillales</taxon>
        <taxon>Paenibacillaceae</taxon>
        <taxon>Aneurinibacillus group</taxon>
        <taxon>Aneurinibacillus</taxon>
    </lineage>
</organism>
<protein>
    <recommendedName>
        <fullName evidence="3">histidine kinase</fullName>
        <ecNumber evidence="3">2.7.13.3</ecNumber>
    </recommendedName>
</protein>
<dbReference type="PRINTS" id="PR00344">
    <property type="entry name" value="BCTRLSENSOR"/>
</dbReference>
<dbReference type="PANTHER" id="PTHR43711:SF26">
    <property type="entry name" value="SENSOR HISTIDINE KINASE RCSC"/>
    <property type="match status" value="1"/>
</dbReference>
<dbReference type="InterPro" id="IPR036890">
    <property type="entry name" value="HATPase_C_sf"/>
</dbReference>
<proteinExistence type="predicted"/>
<evidence type="ECO:0000256" key="7">
    <source>
        <dbReference type="ARBA" id="ARBA00022741"/>
    </source>
</evidence>
<dbReference type="GO" id="GO:0000155">
    <property type="term" value="F:phosphorelay sensor kinase activity"/>
    <property type="evidence" value="ECO:0007669"/>
    <property type="project" value="InterPro"/>
</dbReference>
<dbReference type="PANTHER" id="PTHR43711">
    <property type="entry name" value="TWO-COMPONENT HISTIDINE KINASE"/>
    <property type="match status" value="1"/>
</dbReference>
<dbReference type="SUPFAM" id="SSF47384">
    <property type="entry name" value="Homodimeric domain of signal transducing histidine kinase"/>
    <property type="match status" value="1"/>
</dbReference>
<dbReference type="SUPFAM" id="SSF158472">
    <property type="entry name" value="HAMP domain-like"/>
    <property type="match status" value="1"/>
</dbReference>
<dbReference type="SMART" id="SM00387">
    <property type="entry name" value="HATPase_c"/>
    <property type="match status" value="1"/>
</dbReference>
<evidence type="ECO:0000256" key="1">
    <source>
        <dbReference type="ARBA" id="ARBA00000085"/>
    </source>
</evidence>
<evidence type="ECO:0000256" key="5">
    <source>
        <dbReference type="ARBA" id="ARBA00022553"/>
    </source>
</evidence>
<dbReference type="GeneID" id="42308345"/>
<comment type="subcellular location">
    <subcellularLocation>
        <location evidence="2">Cell membrane</location>
        <topology evidence="2">Multi-pass membrane protein</topology>
    </subcellularLocation>
</comment>
<dbReference type="CDD" id="cd16922">
    <property type="entry name" value="HATPase_EvgS-ArcB-TorS-like"/>
    <property type="match status" value="1"/>
</dbReference>
<sequence>MRVLKKWSNLPIRLKFFSVFLTIVLFAGSGMFVLNHQLLQVARDNDKIINHSVPNLTTQLQIKSTIMERINYVMLYVTTGDEELHKKFIEASERAKSIEAQLKKNALPHEREGIEQFIIHSEDWEGILSNNVIPVYQRNNPKDALDTLNSQAQPLAIELMNEAEELSQQKIHEISNDNKKVLNNAWSSVQAGYIVMGGTLLLALLFSYYISRSITNPIFSLLSGVRRMTKGDFTTQVAMKRQDEWGELSKAFNRMSQSIASLVEELKQANVRLREESHRARESTRLKSEFLANMSHEVRTPLTGIIGFAELLHEDAEGRLSPAQKNFTRNIVKAGEHLLTMINDILDLSKIEAGKYELEMSRFDMVEMIRNTLIIMQAKAEKQNISLVIETKYPTLQVMADKTRIRQILLNLLGNAIKFSHAHSVVRIIIEQSEHMVIVRVADEGIGIEVEKAEKIFEPFYQNDGRLERKYEGTGLGLALSRQFIELHGGTIGVESKPGEGSVFSFYLPSGKREAPTPDTCEQACKKEPLLVLYTADFLGSFRDFSEKIQKGFRPFLSFMIESKREAIEIVQKHPEYDILVAAQSFQAGYVDMLEGISEHTQGRIFSYIESPLRFVERGQVMRMAEYIPPSSDDMSDIISKTT</sequence>
<keyword evidence="12" id="KW-1133">Transmembrane helix</keyword>
<dbReference type="SUPFAM" id="SSF55874">
    <property type="entry name" value="ATPase domain of HSP90 chaperone/DNA topoisomerase II/histidine kinase"/>
    <property type="match status" value="1"/>
</dbReference>
<evidence type="ECO:0000256" key="10">
    <source>
        <dbReference type="ARBA" id="ARBA00023012"/>
    </source>
</evidence>
<dbReference type="InterPro" id="IPR005467">
    <property type="entry name" value="His_kinase_dom"/>
</dbReference>
<evidence type="ECO:0000256" key="12">
    <source>
        <dbReference type="SAM" id="Phobius"/>
    </source>
</evidence>
<dbReference type="Gene3D" id="6.10.340.10">
    <property type="match status" value="1"/>
</dbReference>
<dbReference type="RefSeq" id="WP_053432774.1">
    <property type="nucleotide sequence ID" value="NZ_BJOA01000004.1"/>
</dbReference>
<dbReference type="CDD" id="cd06225">
    <property type="entry name" value="HAMP"/>
    <property type="match status" value="1"/>
</dbReference>
<evidence type="ECO:0000256" key="11">
    <source>
        <dbReference type="ARBA" id="ARBA00023136"/>
    </source>
</evidence>
<dbReference type="GO" id="GO:0005524">
    <property type="term" value="F:ATP binding"/>
    <property type="evidence" value="ECO:0007669"/>
    <property type="project" value="UniProtKB-KW"/>
</dbReference>
<dbReference type="PROSITE" id="PS50885">
    <property type="entry name" value="HAMP"/>
    <property type="match status" value="1"/>
</dbReference>
<accession>A0A1G8HKN0</accession>
<dbReference type="EC" id="2.7.13.3" evidence="3"/>
<dbReference type="AlphaFoldDB" id="A0A1G8HKN0"/>
<keyword evidence="12" id="KW-0812">Transmembrane</keyword>
<evidence type="ECO:0000256" key="3">
    <source>
        <dbReference type="ARBA" id="ARBA00012438"/>
    </source>
</evidence>
<feature type="domain" description="Histidine kinase" evidence="13">
    <location>
        <begin position="293"/>
        <end position="512"/>
    </location>
</feature>
<evidence type="ECO:0000256" key="2">
    <source>
        <dbReference type="ARBA" id="ARBA00004651"/>
    </source>
</evidence>
<evidence type="ECO:0000256" key="6">
    <source>
        <dbReference type="ARBA" id="ARBA00022679"/>
    </source>
</evidence>
<keyword evidence="5" id="KW-0597">Phosphoprotein</keyword>
<dbReference type="InterPro" id="IPR050736">
    <property type="entry name" value="Sensor_HK_Regulatory"/>
</dbReference>
<keyword evidence="4" id="KW-1003">Cell membrane</keyword>
<dbReference type="Pfam" id="PF00672">
    <property type="entry name" value="HAMP"/>
    <property type="match status" value="1"/>
</dbReference>
<keyword evidence="9" id="KW-0067">ATP-binding</keyword>
<dbReference type="InterPro" id="IPR003594">
    <property type="entry name" value="HATPase_dom"/>
</dbReference>
<keyword evidence="11 12" id="KW-0472">Membrane</keyword>
<name>A0A1G8HKN0_ANEMI</name>
<dbReference type="Gene3D" id="3.30.565.10">
    <property type="entry name" value="Histidine kinase-like ATPase, C-terminal domain"/>
    <property type="match status" value="1"/>
</dbReference>
<keyword evidence="8 15" id="KW-0418">Kinase</keyword>
<keyword evidence="6" id="KW-0808">Transferase</keyword>
<evidence type="ECO:0000256" key="9">
    <source>
        <dbReference type="ARBA" id="ARBA00022840"/>
    </source>
</evidence>
<dbReference type="InterPro" id="IPR036097">
    <property type="entry name" value="HisK_dim/P_sf"/>
</dbReference>